<proteinExistence type="predicted"/>
<organism evidence="2">
    <name type="scientific">Spodoptera frugiperda</name>
    <name type="common">Fall armyworm</name>
    <dbReference type="NCBI Taxonomy" id="7108"/>
    <lineage>
        <taxon>Eukaryota</taxon>
        <taxon>Metazoa</taxon>
        <taxon>Ecdysozoa</taxon>
        <taxon>Arthropoda</taxon>
        <taxon>Hexapoda</taxon>
        <taxon>Insecta</taxon>
        <taxon>Pterygota</taxon>
        <taxon>Neoptera</taxon>
        <taxon>Endopterygota</taxon>
        <taxon>Lepidoptera</taxon>
        <taxon>Glossata</taxon>
        <taxon>Ditrysia</taxon>
        <taxon>Noctuoidea</taxon>
        <taxon>Noctuidae</taxon>
        <taxon>Amphipyrinae</taxon>
        <taxon>Spodoptera</taxon>
    </lineage>
</organism>
<accession>A0A2H1WTQ0</accession>
<evidence type="ECO:0000313" key="2">
    <source>
        <dbReference type="EMBL" id="SOQ56377.1"/>
    </source>
</evidence>
<sequence length="235" mass="27076">MSNDTNLYSYHGLNITLPSDVVFVHPWCLLAVTILLLALAIYMSIWSKIPEELYRCLAIQHIMVSYLHVTCLTFYNKNWTLDLDLLDTFLDETYSQLDLIIVFTTASLSWIVFLRMFLFRNGEELYTLKEITIFSTLSIAVIEAYQQMMELIESPQIDFGGGKSSYGFSLPWVGREGVSFIIRLMTKNHPVPTPAFRAGAPFRVTERLFIMSSVYKCSDIAQSTLDYPRLRDDDF</sequence>
<protein>
    <submittedName>
        <fullName evidence="2">SFRICE_023255</fullName>
    </submittedName>
</protein>
<dbReference type="EMBL" id="ODYU01010948">
    <property type="protein sequence ID" value="SOQ56377.1"/>
    <property type="molecule type" value="Genomic_DNA"/>
</dbReference>
<keyword evidence="1" id="KW-0472">Membrane</keyword>
<dbReference type="AlphaFoldDB" id="A0A2H1WTQ0"/>
<feature type="transmembrane region" description="Helical" evidence="1">
    <location>
        <begin position="24"/>
        <end position="45"/>
    </location>
</feature>
<reference evidence="2" key="1">
    <citation type="submission" date="2016-07" db="EMBL/GenBank/DDBJ databases">
        <authorList>
            <person name="Bretaudeau A."/>
        </authorList>
    </citation>
    <scope>NUCLEOTIDE SEQUENCE</scope>
    <source>
        <strain evidence="2">Rice</strain>
        <tissue evidence="2">Whole body</tissue>
    </source>
</reference>
<name>A0A2H1WTQ0_SPOFR</name>
<feature type="transmembrane region" description="Helical" evidence="1">
    <location>
        <begin position="95"/>
        <end position="118"/>
    </location>
</feature>
<gene>
    <name evidence="2" type="ORF">SFRICE_023255</name>
</gene>
<evidence type="ECO:0000256" key="1">
    <source>
        <dbReference type="SAM" id="Phobius"/>
    </source>
</evidence>
<keyword evidence="1" id="KW-1133">Transmembrane helix</keyword>
<keyword evidence="1" id="KW-0812">Transmembrane</keyword>